<feature type="domain" description="FAD/NAD(P)-binding" evidence="4">
    <location>
        <begin position="11"/>
        <end position="189"/>
    </location>
</feature>
<evidence type="ECO:0000313" key="5">
    <source>
        <dbReference type="EMBL" id="PNS14341.1"/>
    </source>
</evidence>
<keyword evidence="2" id="KW-0285">Flavoprotein</keyword>
<reference evidence="5 6" key="1">
    <citation type="submission" date="2017-06" db="EMBL/GenBank/DDBJ databases">
        <title>Draft genome sequence of a variant of Elsinoe murrayae.</title>
        <authorList>
            <person name="Cheng Q."/>
        </authorList>
    </citation>
    <scope>NUCLEOTIDE SEQUENCE [LARGE SCALE GENOMIC DNA]</scope>
    <source>
        <strain evidence="5 6">CQ-2017a</strain>
    </source>
</reference>
<keyword evidence="6" id="KW-1185">Reference proteome</keyword>
<dbReference type="OrthoDB" id="10260355at2759"/>
<dbReference type="InterPro" id="IPR023753">
    <property type="entry name" value="FAD/NAD-binding_dom"/>
</dbReference>
<dbReference type="AlphaFoldDB" id="A0A2K1QHD2"/>
<evidence type="ECO:0000256" key="2">
    <source>
        <dbReference type="ARBA" id="ARBA00022630"/>
    </source>
</evidence>
<evidence type="ECO:0000259" key="4">
    <source>
        <dbReference type="Pfam" id="PF07992"/>
    </source>
</evidence>
<dbReference type="SUPFAM" id="SSF51905">
    <property type="entry name" value="FAD/NAD(P)-binding domain"/>
    <property type="match status" value="1"/>
</dbReference>
<accession>A0A2K1QHD2</accession>
<dbReference type="Pfam" id="PF07992">
    <property type="entry name" value="Pyr_redox_2"/>
    <property type="match status" value="1"/>
</dbReference>
<dbReference type="InParanoid" id="A0A2K1QHD2"/>
<evidence type="ECO:0000256" key="1">
    <source>
        <dbReference type="ARBA" id="ARBA00009333"/>
    </source>
</evidence>
<dbReference type="Proteomes" id="UP000243797">
    <property type="component" value="Unassembled WGS sequence"/>
</dbReference>
<keyword evidence="3" id="KW-0560">Oxidoreductase</keyword>
<comment type="similarity">
    <text evidence="1">Belongs to the class-II pyridine nucleotide-disulfide oxidoreductase family.</text>
</comment>
<dbReference type="PRINTS" id="PR00469">
    <property type="entry name" value="PNDRDTASEII"/>
</dbReference>
<dbReference type="InterPro" id="IPR050097">
    <property type="entry name" value="Ferredoxin-NADP_redctase_2"/>
</dbReference>
<organism evidence="5 6">
    <name type="scientific">Sphaceloma murrayae</name>
    <dbReference type="NCBI Taxonomy" id="2082308"/>
    <lineage>
        <taxon>Eukaryota</taxon>
        <taxon>Fungi</taxon>
        <taxon>Dikarya</taxon>
        <taxon>Ascomycota</taxon>
        <taxon>Pezizomycotina</taxon>
        <taxon>Dothideomycetes</taxon>
        <taxon>Dothideomycetidae</taxon>
        <taxon>Myriangiales</taxon>
        <taxon>Elsinoaceae</taxon>
        <taxon>Sphaceloma</taxon>
    </lineage>
</organism>
<dbReference type="Gene3D" id="3.50.50.60">
    <property type="entry name" value="FAD/NAD(P)-binding domain"/>
    <property type="match status" value="2"/>
</dbReference>
<dbReference type="InterPro" id="IPR036188">
    <property type="entry name" value="FAD/NAD-bd_sf"/>
</dbReference>
<name>A0A2K1QHD2_9PEZI</name>
<dbReference type="PRINTS" id="PR00368">
    <property type="entry name" value="FADPNR"/>
</dbReference>
<evidence type="ECO:0000313" key="6">
    <source>
        <dbReference type="Proteomes" id="UP000243797"/>
    </source>
</evidence>
<dbReference type="GO" id="GO:0016491">
    <property type="term" value="F:oxidoreductase activity"/>
    <property type="evidence" value="ECO:0007669"/>
    <property type="project" value="UniProtKB-KW"/>
</dbReference>
<proteinExistence type="inferred from homology"/>
<comment type="caution">
    <text evidence="5">The sequence shown here is derived from an EMBL/GenBank/DDBJ whole genome shotgun (WGS) entry which is preliminary data.</text>
</comment>
<protein>
    <submittedName>
        <fullName evidence="5">Thioredoxin reductase</fullName>
    </submittedName>
</protein>
<sequence>MRIVNKGLRMYDAIIIGGGPSGLATCLGLARHLYKVLVVDSSQYRNAPASHMHNILGWDHVPPSVFRETVRTQIQTRYPNVTFADNKQIIEIKPTLIDGRNAFQSVANDGTTWTARKVVLATGVKDVMLNITGYAEAWGNKIFHCLFCHGYEESGVDSAGLLAIGVLANPNHGAIVAKFAARLAKKVVIYTNGDVNVYQSLVEKLKHPVFSFDQRVISRLEPIEDEVHGGGIVLHMTSGEASKEAWLAHAPATTLRGDLTKQLGVEVDEQGVVKTTSPQGETNVKGVFAVGDCSTVLKVGIQAMFSGSLVAGGVSMQLASDLYDSAATT</sequence>
<dbReference type="PANTHER" id="PTHR48105">
    <property type="entry name" value="THIOREDOXIN REDUCTASE 1-RELATED-RELATED"/>
    <property type="match status" value="1"/>
</dbReference>
<dbReference type="GO" id="GO:0097237">
    <property type="term" value="P:cellular response to toxic substance"/>
    <property type="evidence" value="ECO:0007669"/>
    <property type="project" value="UniProtKB-ARBA"/>
</dbReference>
<dbReference type="EMBL" id="NKHZ01000088">
    <property type="protein sequence ID" value="PNS14341.1"/>
    <property type="molecule type" value="Genomic_DNA"/>
</dbReference>
<dbReference type="STRING" id="2082308.A0A2K1QHD2"/>
<gene>
    <name evidence="5" type="ORF">CAC42_6854</name>
</gene>
<evidence type="ECO:0000256" key="3">
    <source>
        <dbReference type="ARBA" id="ARBA00023002"/>
    </source>
</evidence>